<dbReference type="AlphaFoldDB" id="A0A6H1ZP68"/>
<sequence length="147" mass="17261">MDERLEAYFVKKYPNLFKDYGKDTKEANMRKGCTCGEGWFRILNQVFREIEREGVHLSQVTEKYGNLEISWYYSSKELSLHTSKEIQDLCYSAERESAHRCEVCGRGGGKKGMVCFQTLCSRCNSLSIEDLQQERDKCIKYIFEDLY</sequence>
<accession>A0A6H1ZP68</accession>
<protein>
    <submittedName>
        <fullName evidence="1">Uncharacterized protein</fullName>
    </submittedName>
</protein>
<evidence type="ECO:0000313" key="1">
    <source>
        <dbReference type="EMBL" id="QJA49723.1"/>
    </source>
</evidence>
<name>A0A6H1ZP68_9ZZZZ</name>
<organism evidence="1">
    <name type="scientific">viral metagenome</name>
    <dbReference type="NCBI Taxonomy" id="1070528"/>
    <lineage>
        <taxon>unclassified sequences</taxon>
        <taxon>metagenomes</taxon>
        <taxon>organismal metagenomes</taxon>
    </lineage>
</organism>
<dbReference type="EMBL" id="MT144151">
    <property type="protein sequence ID" value="QJA49723.1"/>
    <property type="molecule type" value="Genomic_DNA"/>
</dbReference>
<proteinExistence type="predicted"/>
<reference evidence="1" key="1">
    <citation type="submission" date="2020-03" db="EMBL/GenBank/DDBJ databases">
        <title>The deep terrestrial virosphere.</title>
        <authorList>
            <person name="Holmfeldt K."/>
            <person name="Nilsson E."/>
            <person name="Simone D."/>
            <person name="Lopez-Fernandez M."/>
            <person name="Wu X."/>
            <person name="de Brujin I."/>
            <person name="Lundin D."/>
            <person name="Andersson A."/>
            <person name="Bertilsson S."/>
            <person name="Dopson M."/>
        </authorList>
    </citation>
    <scope>NUCLEOTIDE SEQUENCE</scope>
    <source>
        <strain evidence="1">TM448A01437</strain>
    </source>
</reference>
<gene>
    <name evidence="1" type="ORF">TM448A01437_0009</name>
</gene>